<evidence type="ECO:0000256" key="1">
    <source>
        <dbReference type="SAM" id="SignalP"/>
    </source>
</evidence>
<comment type="caution">
    <text evidence="2">The sequence shown here is derived from an EMBL/GenBank/DDBJ whole genome shotgun (WGS) entry which is preliminary data.</text>
</comment>
<reference evidence="2" key="2">
    <citation type="submission" date="2023-05" db="EMBL/GenBank/DDBJ databases">
        <authorList>
            <consortium name="Lawrence Berkeley National Laboratory"/>
            <person name="Steindorff A."/>
            <person name="Hensen N."/>
            <person name="Bonometti L."/>
            <person name="Westerberg I."/>
            <person name="Brannstrom I.O."/>
            <person name="Guillou S."/>
            <person name="Cros-Aarteil S."/>
            <person name="Calhoun S."/>
            <person name="Haridas S."/>
            <person name="Kuo A."/>
            <person name="Mondo S."/>
            <person name="Pangilinan J."/>
            <person name="Riley R."/>
            <person name="Labutti K."/>
            <person name="Andreopoulos B."/>
            <person name="Lipzen A."/>
            <person name="Chen C."/>
            <person name="Yanf M."/>
            <person name="Daum C."/>
            <person name="Ng V."/>
            <person name="Clum A."/>
            <person name="Ohm R."/>
            <person name="Martin F."/>
            <person name="Silar P."/>
            <person name="Natvig D."/>
            <person name="Lalanne C."/>
            <person name="Gautier V."/>
            <person name="Ament-Velasquez S.L."/>
            <person name="Kruys A."/>
            <person name="Hutchinson M.I."/>
            <person name="Powell A.J."/>
            <person name="Barry K."/>
            <person name="Miller A.N."/>
            <person name="Grigoriev I.V."/>
            <person name="Debuchy R."/>
            <person name="Gladieux P."/>
            <person name="Thoren M.H."/>
            <person name="Johannesson H."/>
        </authorList>
    </citation>
    <scope>NUCLEOTIDE SEQUENCE</scope>
    <source>
        <strain evidence="2">PSN293</strain>
    </source>
</reference>
<feature type="chain" id="PRO_5042858468" evidence="1">
    <location>
        <begin position="23"/>
        <end position="194"/>
    </location>
</feature>
<dbReference type="AlphaFoldDB" id="A0AAN6YFE3"/>
<dbReference type="Proteomes" id="UP001301769">
    <property type="component" value="Unassembled WGS sequence"/>
</dbReference>
<keyword evidence="3" id="KW-1185">Reference proteome</keyword>
<accession>A0AAN6YFE3</accession>
<gene>
    <name evidence="2" type="ORF">QBC37DRAFT_398536</name>
</gene>
<name>A0AAN6YFE3_9PEZI</name>
<feature type="signal peptide" evidence="1">
    <location>
        <begin position="1"/>
        <end position="22"/>
    </location>
</feature>
<evidence type="ECO:0000313" key="3">
    <source>
        <dbReference type="Proteomes" id="UP001301769"/>
    </source>
</evidence>
<organism evidence="2 3">
    <name type="scientific">Rhypophila decipiens</name>
    <dbReference type="NCBI Taxonomy" id="261697"/>
    <lineage>
        <taxon>Eukaryota</taxon>
        <taxon>Fungi</taxon>
        <taxon>Dikarya</taxon>
        <taxon>Ascomycota</taxon>
        <taxon>Pezizomycotina</taxon>
        <taxon>Sordariomycetes</taxon>
        <taxon>Sordariomycetidae</taxon>
        <taxon>Sordariales</taxon>
        <taxon>Naviculisporaceae</taxon>
        <taxon>Rhypophila</taxon>
    </lineage>
</organism>
<keyword evidence="1" id="KW-0732">Signal</keyword>
<protein>
    <submittedName>
        <fullName evidence="2">Uncharacterized protein</fullName>
    </submittedName>
</protein>
<evidence type="ECO:0000313" key="2">
    <source>
        <dbReference type="EMBL" id="KAK4215627.1"/>
    </source>
</evidence>
<proteinExistence type="predicted"/>
<dbReference type="EMBL" id="MU858078">
    <property type="protein sequence ID" value="KAK4215627.1"/>
    <property type="molecule type" value="Genomic_DNA"/>
</dbReference>
<reference evidence="2" key="1">
    <citation type="journal article" date="2023" name="Mol. Phylogenet. Evol.">
        <title>Genome-scale phylogeny and comparative genomics of the fungal order Sordariales.</title>
        <authorList>
            <person name="Hensen N."/>
            <person name="Bonometti L."/>
            <person name="Westerberg I."/>
            <person name="Brannstrom I.O."/>
            <person name="Guillou S."/>
            <person name="Cros-Aarteil S."/>
            <person name="Calhoun S."/>
            <person name="Haridas S."/>
            <person name="Kuo A."/>
            <person name="Mondo S."/>
            <person name="Pangilinan J."/>
            <person name="Riley R."/>
            <person name="LaButti K."/>
            <person name="Andreopoulos B."/>
            <person name="Lipzen A."/>
            <person name="Chen C."/>
            <person name="Yan M."/>
            <person name="Daum C."/>
            <person name="Ng V."/>
            <person name="Clum A."/>
            <person name="Steindorff A."/>
            <person name="Ohm R.A."/>
            <person name="Martin F."/>
            <person name="Silar P."/>
            <person name="Natvig D.O."/>
            <person name="Lalanne C."/>
            <person name="Gautier V."/>
            <person name="Ament-Velasquez S.L."/>
            <person name="Kruys A."/>
            <person name="Hutchinson M.I."/>
            <person name="Powell A.J."/>
            <person name="Barry K."/>
            <person name="Miller A.N."/>
            <person name="Grigoriev I.V."/>
            <person name="Debuchy R."/>
            <person name="Gladieux P."/>
            <person name="Hiltunen Thoren M."/>
            <person name="Johannesson H."/>
        </authorList>
    </citation>
    <scope>NUCLEOTIDE SEQUENCE</scope>
    <source>
        <strain evidence="2">PSN293</strain>
    </source>
</reference>
<sequence>MHLRSFLSQLFLLAFYGPSALAAQTAAQVKAGLTELTADMQDLKTTAMSINPSAVLGDYTLYITFQTGKYKVTQDKMNALTSKFNTFATPAAGSTGFSSTDVQDITNQYNQLARELSFACTSLLQKACLFSTTPAVGAGFANSANALLGGYSSYSDSVRTIDPVIIANTFAIFGATFTLLEAVKKAYEGALCGV</sequence>